<accession>A0AAW1K1Y5</accession>
<dbReference type="InterPro" id="IPR036691">
    <property type="entry name" value="Endo/exonu/phosph_ase_sf"/>
</dbReference>
<dbReference type="Proteomes" id="UP001458880">
    <property type="component" value="Unassembled WGS sequence"/>
</dbReference>
<protein>
    <submittedName>
        <fullName evidence="1">Uncharacterized protein</fullName>
    </submittedName>
</protein>
<keyword evidence="2" id="KW-1185">Reference proteome</keyword>
<dbReference type="EMBL" id="JASPKY010000277">
    <property type="protein sequence ID" value="KAK9711620.1"/>
    <property type="molecule type" value="Genomic_DNA"/>
</dbReference>
<organism evidence="1 2">
    <name type="scientific">Popillia japonica</name>
    <name type="common">Japanese beetle</name>
    <dbReference type="NCBI Taxonomy" id="7064"/>
    <lineage>
        <taxon>Eukaryota</taxon>
        <taxon>Metazoa</taxon>
        <taxon>Ecdysozoa</taxon>
        <taxon>Arthropoda</taxon>
        <taxon>Hexapoda</taxon>
        <taxon>Insecta</taxon>
        <taxon>Pterygota</taxon>
        <taxon>Neoptera</taxon>
        <taxon>Endopterygota</taxon>
        <taxon>Coleoptera</taxon>
        <taxon>Polyphaga</taxon>
        <taxon>Scarabaeiformia</taxon>
        <taxon>Scarabaeidae</taxon>
        <taxon>Rutelinae</taxon>
        <taxon>Popillia</taxon>
    </lineage>
</organism>
<name>A0AAW1K1Y5_POPJA</name>
<evidence type="ECO:0000313" key="2">
    <source>
        <dbReference type="Proteomes" id="UP001458880"/>
    </source>
</evidence>
<dbReference type="SUPFAM" id="SSF56219">
    <property type="entry name" value="DNase I-like"/>
    <property type="match status" value="1"/>
</dbReference>
<dbReference type="AlphaFoldDB" id="A0AAW1K1Y5"/>
<sequence length="82" mass="9258">MTFKILQTNLGRGRAPHDLAYATAKEKRVDMMLVSEPNKKIAKEKEWITDEREDVAVLVLNKKLPVIRTKTGKGFVGISFEG</sequence>
<evidence type="ECO:0000313" key="1">
    <source>
        <dbReference type="EMBL" id="KAK9711620.1"/>
    </source>
</evidence>
<comment type="caution">
    <text evidence="1">The sequence shown here is derived from an EMBL/GenBank/DDBJ whole genome shotgun (WGS) entry which is preliminary data.</text>
</comment>
<gene>
    <name evidence="1" type="ORF">QE152_g25370</name>
</gene>
<reference evidence="1 2" key="1">
    <citation type="journal article" date="2024" name="BMC Genomics">
        <title>De novo assembly and annotation of Popillia japonica's genome with initial clues to its potential as an invasive pest.</title>
        <authorList>
            <person name="Cucini C."/>
            <person name="Boschi S."/>
            <person name="Funari R."/>
            <person name="Cardaioli E."/>
            <person name="Iannotti N."/>
            <person name="Marturano G."/>
            <person name="Paoli F."/>
            <person name="Bruttini M."/>
            <person name="Carapelli A."/>
            <person name="Frati F."/>
            <person name="Nardi F."/>
        </authorList>
    </citation>
    <scope>NUCLEOTIDE SEQUENCE [LARGE SCALE GENOMIC DNA]</scope>
    <source>
        <strain evidence="1">DMR45628</strain>
    </source>
</reference>
<proteinExistence type="predicted"/>
<dbReference type="Gene3D" id="3.60.10.10">
    <property type="entry name" value="Endonuclease/exonuclease/phosphatase"/>
    <property type="match status" value="1"/>
</dbReference>